<evidence type="ECO:0000313" key="5">
    <source>
        <dbReference type="EMBL" id="EFQ98640.1"/>
    </source>
</evidence>
<dbReference type="InterPro" id="IPR008271">
    <property type="entry name" value="Ser/Thr_kinase_AS"/>
</dbReference>
<name>E5R276_ARTGP</name>
<dbReference type="VEuPathDB" id="FungiDB:MGYG_01662"/>
<keyword evidence="6" id="KW-1185">Reference proteome</keyword>
<dbReference type="GO" id="GO:0005524">
    <property type="term" value="F:ATP binding"/>
    <property type="evidence" value="ECO:0007669"/>
    <property type="project" value="UniProtKB-KW"/>
</dbReference>
<keyword evidence="2" id="KW-0547">Nucleotide-binding</keyword>
<dbReference type="eggNOG" id="KOG0578">
    <property type="taxonomic scope" value="Eukaryota"/>
</dbReference>
<keyword evidence="5" id="KW-0418">Kinase</keyword>
<dbReference type="Gene3D" id="1.10.510.10">
    <property type="entry name" value="Transferase(Phosphotransferase) domain 1"/>
    <property type="match status" value="1"/>
</dbReference>
<keyword evidence="5" id="KW-0808">Transferase</keyword>
<dbReference type="SUPFAM" id="SSF56112">
    <property type="entry name" value="Protein kinase-like (PK-like)"/>
    <property type="match status" value="1"/>
</dbReference>
<dbReference type="EMBL" id="DS989822">
    <property type="protein sequence ID" value="EFQ98640.1"/>
    <property type="molecule type" value="Genomic_DNA"/>
</dbReference>
<comment type="similarity">
    <text evidence="1">Belongs to the protein kinase superfamily. STE Ser/Thr protein kinase family. STE20 subfamily.</text>
</comment>
<proteinExistence type="inferred from homology"/>
<dbReference type="PANTHER" id="PTHR45832:SF22">
    <property type="entry name" value="SERINE_THREONINE-PROTEIN KINASE SAMKA-RELATED"/>
    <property type="match status" value="1"/>
</dbReference>
<dbReference type="Pfam" id="PF00069">
    <property type="entry name" value="Pkinase"/>
    <property type="match status" value="1"/>
</dbReference>
<dbReference type="GO" id="GO:0004672">
    <property type="term" value="F:protein kinase activity"/>
    <property type="evidence" value="ECO:0007669"/>
    <property type="project" value="InterPro"/>
</dbReference>
<protein>
    <submittedName>
        <fullName evidence="5">STE/STE20 protein kinase</fullName>
    </submittedName>
</protein>
<dbReference type="OMA" id="ERCNTKE"/>
<evidence type="ECO:0000259" key="4">
    <source>
        <dbReference type="PROSITE" id="PS50011"/>
    </source>
</evidence>
<sequence>MASSLPLLKLGQSLKGTLGAYTIAKQLSEFTWLGRNAGHPVVIKSARHFRIANERDVLRRFQARTHLRPLIDEIVDPAGPPAIVLKHLDDDLLNASNTKKLNTKEIKHVSKCILEALDTLHADGYVHTDIKIDNILVNYALPPYSDDKKRFTDVQLADLESTVHVTSRFCRNRDGIGTAIWRSPEAQMGLQWGPPTDIWSFGAVVISLIWGDNFLIFKPKLPDDHDGYELEIIAKNYIYFGPFPEKFVELTDQATMAALANVIDPIPAEKLKPFARASRREIPPQDREFVLKVMKLDPRDRPTAKELLKDKWFDSI</sequence>
<evidence type="ECO:0000256" key="3">
    <source>
        <dbReference type="ARBA" id="ARBA00022840"/>
    </source>
</evidence>
<dbReference type="RefSeq" id="XP_003177592.1">
    <property type="nucleotide sequence ID" value="XM_003177544.1"/>
</dbReference>
<dbReference type="HOGENOM" id="CLU_076146_0_0_1"/>
<reference evidence="6" key="1">
    <citation type="journal article" date="2012" name="MBio">
        <title>Comparative genome analysis of Trichophyton rubrum and related dermatophytes reveals candidate genes involved in infection.</title>
        <authorList>
            <person name="Martinez D.A."/>
            <person name="Oliver B.G."/>
            <person name="Graeser Y."/>
            <person name="Goldberg J.M."/>
            <person name="Li W."/>
            <person name="Martinez-Rossi N.M."/>
            <person name="Monod M."/>
            <person name="Shelest E."/>
            <person name="Barton R.C."/>
            <person name="Birch E."/>
            <person name="Brakhage A.A."/>
            <person name="Chen Z."/>
            <person name="Gurr S.J."/>
            <person name="Heiman D."/>
            <person name="Heitman J."/>
            <person name="Kosti I."/>
            <person name="Rossi A."/>
            <person name="Saif S."/>
            <person name="Samalova M."/>
            <person name="Saunders C.W."/>
            <person name="Shea T."/>
            <person name="Summerbell R.C."/>
            <person name="Xu J."/>
            <person name="Young S."/>
            <person name="Zeng Q."/>
            <person name="Birren B.W."/>
            <person name="Cuomo C.A."/>
            <person name="White T.C."/>
        </authorList>
    </citation>
    <scope>NUCLEOTIDE SEQUENCE [LARGE SCALE GENOMIC DNA]</scope>
    <source>
        <strain evidence="6">ATCC MYA-4604 / CBS 118893</strain>
    </source>
</reference>
<organism evidence="6">
    <name type="scientific">Arthroderma gypseum (strain ATCC MYA-4604 / CBS 118893)</name>
    <name type="common">Microsporum gypseum</name>
    <dbReference type="NCBI Taxonomy" id="535722"/>
    <lineage>
        <taxon>Eukaryota</taxon>
        <taxon>Fungi</taxon>
        <taxon>Dikarya</taxon>
        <taxon>Ascomycota</taxon>
        <taxon>Pezizomycotina</taxon>
        <taxon>Eurotiomycetes</taxon>
        <taxon>Eurotiomycetidae</taxon>
        <taxon>Onygenales</taxon>
        <taxon>Arthrodermataceae</taxon>
        <taxon>Nannizzia</taxon>
    </lineage>
</organism>
<dbReference type="PROSITE" id="PS50011">
    <property type="entry name" value="PROTEIN_KINASE_DOM"/>
    <property type="match status" value="1"/>
</dbReference>
<dbReference type="PANTHER" id="PTHR45832">
    <property type="entry name" value="SERINE/THREONINE-PROTEIN KINASE SAMKA-RELATED-RELATED"/>
    <property type="match status" value="1"/>
</dbReference>
<dbReference type="InterPro" id="IPR000719">
    <property type="entry name" value="Prot_kinase_dom"/>
</dbReference>
<dbReference type="STRING" id="535722.E5R276"/>
<dbReference type="InParanoid" id="E5R276"/>
<dbReference type="PROSITE" id="PS00108">
    <property type="entry name" value="PROTEIN_KINASE_ST"/>
    <property type="match status" value="1"/>
</dbReference>
<dbReference type="Proteomes" id="UP000002669">
    <property type="component" value="Unassembled WGS sequence"/>
</dbReference>
<evidence type="ECO:0000256" key="2">
    <source>
        <dbReference type="ARBA" id="ARBA00022741"/>
    </source>
</evidence>
<keyword evidence="3" id="KW-0067">ATP-binding</keyword>
<dbReference type="GeneID" id="10032927"/>
<evidence type="ECO:0000256" key="1">
    <source>
        <dbReference type="ARBA" id="ARBA00008874"/>
    </source>
</evidence>
<dbReference type="InterPro" id="IPR051931">
    <property type="entry name" value="PAK3-like"/>
</dbReference>
<accession>E5R276</accession>
<gene>
    <name evidence="5" type="ORF">MGYG_01662</name>
</gene>
<dbReference type="InterPro" id="IPR011009">
    <property type="entry name" value="Kinase-like_dom_sf"/>
</dbReference>
<dbReference type="OrthoDB" id="5979581at2759"/>
<dbReference type="SMART" id="SM00220">
    <property type="entry name" value="S_TKc"/>
    <property type="match status" value="1"/>
</dbReference>
<evidence type="ECO:0000313" key="6">
    <source>
        <dbReference type="Proteomes" id="UP000002669"/>
    </source>
</evidence>
<dbReference type="AlphaFoldDB" id="E5R276"/>
<feature type="domain" description="Protein kinase" evidence="4">
    <location>
        <begin position="7"/>
        <end position="313"/>
    </location>
</feature>